<keyword evidence="2" id="KW-1185">Reference proteome</keyword>
<protein>
    <recommendedName>
        <fullName evidence="3">Alcohol dehydrogenase</fullName>
    </recommendedName>
</protein>
<dbReference type="Gene3D" id="3.90.180.10">
    <property type="entry name" value="Medium-chain alcohol dehydrogenases, catalytic domain"/>
    <property type="match status" value="1"/>
</dbReference>
<dbReference type="OrthoDB" id="449487at2759"/>
<comment type="caution">
    <text evidence="1">The sequence shown here is derived from an EMBL/GenBank/DDBJ whole genome shotgun (WGS) entry which is preliminary data.</text>
</comment>
<accession>A0A9P6QKA5</accession>
<evidence type="ECO:0008006" key="3">
    <source>
        <dbReference type="Google" id="ProtNLM"/>
    </source>
</evidence>
<name>A0A9P6QKA5_9FUNG</name>
<dbReference type="AlphaFoldDB" id="A0A9P6QKA5"/>
<proteinExistence type="predicted"/>
<gene>
    <name evidence="1" type="ORF">BGZ97_010536</name>
</gene>
<dbReference type="EMBL" id="JAAAIN010005483">
    <property type="protein sequence ID" value="KAG0274293.1"/>
    <property type="molecule type" value="Genomic_DNA"/>
</dbReference>
<reference evidence="1" key="1">
    <citation type="journal article" date="2020" name="Fungal Divers.">
        <title>Resolving the Mortierellaceae phylogeny through synthesis of multi-gene phylogenetics and phylogenomics.</title>
        <authorList>
            <person name="Vandepol N."/>
            <person name="Liber J."/>
            <person name="Desiro A."/>
            <person name="Na H."/>
            <person name="Kennedy M."/>
            <person name="Barry K."/>
            <person name="Grigoriev I.V."/>
            <person name="Miller A.N."/>
            <person name="O'Donnell K."/>
            <person name="Stajich J.E."/>
            <person name="Bonito G."/>
        </authorList>
    </citation>
    <scope>NUCLEOTIDE SEQUENCE</scope>
    <source>
        <strain evidence="1">NVP60</strain>
    </source>
</reference>
<evidence type="ECO:0000313" key="1">
    <source>
        <dbReference type="EMBL" id="KAG0274293.1"/>
    </source>
</evidence>
<evidence type="ECO:0000313" key="2">
    <source>
        <dbReference type="Proteomes" id="UP000823405"/>
    </source>
</evidence>
<organism evidence="1 2">
    <name type="scientific">Linnemannia gamsii</name>
    <dbReference type="NCBI Taxonomy" id="64522"/>
    <lineage>
        <taxon>Eukaryota</taxon>
        <taxon>Fungi</taxon>
        <taxon>Fungi incertae sedis</taxon>
        <taxon>Mucoromycota</taxon>
        <taxon>Mortierellomycotina</taxon>
        <taxon>Mortierellomycetes</taxon>
        <taxon>Mortierellales</taxon>
        <taxon>Mortierellaceae</taxon>
        <taxon>Linnemannia</taxon>
    </lineage>
</organism>
<dbReference type="Pfam" id="PF13602">
    <property type="entry name" value="ADH_zinc_N_2"/>
    <property type="match status" value="1"/>
</dbReference>
<sequence length="50" mass="5490">MIDFVAKHKIKPVVSQVWSGLESAEEAFNVMKAGAQFGKLVLTLKNDSNL</sequence>
<dbReference type="Proteomes" id="UP000823405">
    <property type="component" value="Unassembled WGS sequence"/>
</dbReference>